<gene>
    <name evidence="2" type="ordered locus">Xaut_2284</name>
</gene>
<dbReference type="eggNOG" id="COG2214">
    <property type="taxonomic scope" value="Bacteria"/>
</dbReference>
<evidence type="ECO:0000313" key="2">
    <source>
        <dbReference type="EMBL" id="ABS67527.1"/>
    </source>
</evidence>
<evidence type="ECO:0000259" key="1">
    <source>
        <dbReference type="PROSITE" id="PS50076"/>
    </source>
</evidence>
<dbReference type="PROSITE" id="PS50076">
    <property type="entry name" value="DNAJ_2"/>
    <property type="match status" value="1"/>
</dbReference>
<protein>
    <submittedName>
        <fullName evidence="2">Heat shock protein DnaJ domain protein</fullName>
    </submittedName>
</protein>
<dbReference type="InterPro" id="IPR001623">
    <property type="entry name" value="DnaJ_domain"/>
</dbReference>
<dbReference type="AlphaFoldDB" id="A7IHN4"/>
<dbReference type="STRING" id="78245.Xaut_2284"/>
<dbReference type="EMBL" id="CP000781">
    <property type="protein sequence ID" value="ABS67527.1"/>
    <property type="molecule type" value="Genomic_DNA"/>
</dbReference>
<feature type="domain" description="J" evidence="1">
    <location>
        <begin position="163"/>
        <end position="218"/>
    </location>
</feature>
<dbReference type="Gene3D" id="1.10.287.110">
    <property type="entry name" value="DnaJ domain"/>
    <property type="match status" value="1"/>
</dbReference>
<dbReference type="SMART" id="SM00271">
    <property type="entry name" value="DnaJ"/>
    <property type="match status" value="1"/>
</dbReference>
<reference evidence="2 3" key="1">
    <citation type="submission" date="2007-07" db="EMBL/GenBank/DDBJ databases">
        <title>Complete sequence of chromosome of Xanthobacter autotrophicus Py2.</title>
        <authorList>
            <consortium name="US DOE Joint Genome Institute"/>
            <person name="Copeland A."/>
            <person name="Lucas S."/>
            <person name="Lapidus A."/>
            <person name="Barry K."/>
            <person name="Glavina del Rio T."/>
            <person name="Hammon N."/>
            <person name="Israni S."/>
            <person name="Dalin E."/>
            <person name="Tice H."/>
            <person name="Pitluck S."/>
            <person name="Sims D."/>
            <person name="Brettin T."/>
            <person name="Bruce D."/>
            <person name="Detter J.C."/>
            <person name="Han C."/>
            <person name="Tapia R."/>
            <person name="Brainard J."/>
            <person name="Schmutz J."/>
            <person name="Larimer F."/>
            <person name="Land M."/>
            <person name="Hauser L."/>
            <person name="Kyrpides N."/>
            <person name="Kim E."/>
            <person name="Ensigns S.A."/>
            <person name="Richardson P."/>
        </authorList>
    </citation>
    <scope>NUCLEOTIDE SEQUENCE [LARGE SCALE GENOMIC DNA]</scope>
    <source>
        <strain evidence="3">ATCC BAA-1158 / Py2</strain>
    </source>
</reference>
<dbReference type="InterPro" id="IPR036869">
    <property type="entry name" value="J_dom_sf"/>
</dbReference>
<dbReference type="CDD" id="cd06257">
    <property type="entry name" value="DnaJ"/>
    <property type="match status" value="1"/>
</dbReference>
<sequence>MCSRWCCDTCGCGRDAARSPRQAPIPPPALWLQTCMHAQTVQRLRTFSDKTGRGAGSCMEARGMTDKEQWVVWNGSLGVLDTVTIGLVEQGEGGRSACLAPPYGVVGPFSLDELEATGRIAFGACLVMSRERWQQDQVELRLKARNERQAFLSRLNVDDDDKEHREALDLPMDGALEPSEINAAFRRLAKSAHPDAGGSNERYRRIAEARDALLDQFAGAT</sequence>
<dbReference type="HOGENOM" id="CLU_108970_0_0_5"/>
<dbReference type="Proteomes" id="UP000002417">
    <property type="component" value="Chromosome"/>
</dbReference>
<keyword evidence="3" id="KW-1185">Reference proteome</keyword>
<organism evidence="2 3">
    <name type="scientific">Xanthobacter autotrophicus (strain ATCC BAA-1158 / Py2)</name>
    <dbReference type="NCBI Taxonomy" id="78245"/>
    <lineage>
        <taxon>Bacteria</taxon>
        <taxon>Pseudomonadati</taxon>
        <taxon>Pseudomonadota</taxon>
        <taxon>Alphaproteobacteria</taxon>
        <taxon>Hyphomicrobiales</taxon>
        <taxon>Xanthobacteraceae</taxon>
        <taxon>Xanthobacter</taxon>
    </lineage>
</organism>
<evidence type="ECO:0000313" key="3">
    <source>
        <dbReference type="Proteomes" id="UP000002417"/>
    </source>
</evidence>
<dbReference type="KEGG" id="xau:Xaut_2284"/>
<accession>A7IHN4</accession>
<keyword evidence="2" id="KW-0346">Stress response</keyword>
<dbReference type="SUPFAM" id="SSF46565">
    <property type="entry name" value="Chaperone J-domain"/>
    <property type="match status" value="1"/>
</dbReference>
<name>A7IHN4_XANP2</name>
<proteinExistence type="predicted"/>